<dbReference type="OrthoDB" id="432483at2759"/>
<keyword evidence="4" id="KW-1185">Reference proteome</keyword>
<feature type="region of interest" description="Disordered" evidence="1">
    <location>
        <begin position="63"/>
        <end position="136"/>
    </location>
</feature>
<dbReference type="EMBL" id="CAMXCT020006586">
    <property type="protein sequence ID" value="CAL1169836.1"/>
    <property type="molecule type" value="Genomic_DNA"/>
</dbReference>
<dbReference type="EMBL" id="CAMXCT010006586">
    <property type="protein sequence ID" value="CAI4016461.1"/>
    <property type="molecule type" value="Genomic_DNA"/>
</dbReference>
<sequence length="360" mass="40446">MSASAFLAAVKGRLMEWGKVEQYHRFVVALSGTVDVKLAVKILRGHEDLLQIFQRKFAPQADLRSTKREIKEQEEQEEQQAARARRRVAPVAPRPPPFPPPRAEMAQPVGAGEEEDLPRPPAFPPGHESEEDGLDSSSLAAAIEGGPQECVRQLVQLLFDRGAESDTERVAVSRYALKVVSKPRFPRELYILRGAPGIGKSDFAQERLAELRRLEPSEESAARLSHICAASDFLSADYQGEEYQFEKAMKNNEMRALLSMEAGIHPVFIDCPNLRLWEMKPYVLLAERLGYVIHVIEPWEICAKHDDLPFLCSLHDDDEQRAPATLLQAMLRRFQPLPAAAEPTEAIRRASSSGARHFLR</sequence>
<gene>
    <name evidence="2" type="ORF">C1SCF055_LOCUS41202</name>
</gene>
<proteinExistence type="predicted"/>
<evidence type="ECO:0000313" key="3">
    <source>
        <dbReference type="EMBL" id="CAL4803773.1"/>
    </source>
</evidence>
<evidence type="ECO:0000256" key="1">
    <source>
        <dbReference type="SAM" id="MobiDB-lite"/>
    </source>
</evidence>
<dbReference type="AlphaFoldDB" id="A0A9P1DUH5"/>
<accession>A0A9P1DUH5</accession>
<evidence type="ECO:0000313" key="4">
    <source>
        <dbReference type="Proteomes" id="UP001152797"/>
    </source>
</evidence>
<evidence type="ECO:0000313" key="2">
    <source>
        <dbReference type="EMBL" id="CAI4016461.1"/>
    </source>
</evidence>
<dbReference type="Proteomes" id="UP001152797">
    <property type="component" value="Unassembled WGS sequence"/>
</dbReference>
<dbReference type="PANTHER" id="PTHR13308:SF40">
    <property type="entry name" value="NEDD4-BINDING PROTEIN 2-LIKE 1"/>
    <property type="match status" value="1"/>
</dbReference>
<organism evidence="2">
    <name type="scientific">Cladocopium goreaui</name>
    <dbReference type="NCBI Taxonomy" id="2562237"/>
    <lineage>
        <taxon>Eukaryota</taxon>
        <taxon>Sar</taxon>
        <taxon>Alveolata</taxon>
        <taxon>Dinophyceae</taxon>
        <taxon>Suessiales</taxon>
        <taxon>Symbiodiniaceae</taxon>
        <taxon>Cladocopium</taxon>
    </lineage>
</organism>
<feature type="compositionally biased region" description="Pro residues" evidence="1">
    <location>
        <begin position="92"/>
        <end position="102"/>
    </location>
</feature>
<dbReference type="InterPro" id="IPR026302">
    <property type="entry name" value="NEDD4-bd_p2"/>
</dbReference>
<dbReference type="EMBL" id="CAMXCT030006586">
    <property type="protein sequence ID" value="CAL4803773.1"/>
    <property type="molecule type" value="Genomic_DNA"/>
</dbReference>
<reference evidence="2" key="1">
    <citation type="submission" date="2022-10" db="EMBL/GenBank/DDBJ databases">
        <authorList>
            <person name="Chen Y."/>
            <person name="Dougan E. K."/>
            <person name="Chan C."/>
            <person name="Rhodes N."/>
            <person name="Thang M."/>
        </authorList>
    </citation>
    <scope>NUCLEOTIDE SEQUENCE</scope>
</reference>
<reference evidence="3 4" key="2">
    <citation type="submission" date="2024-05" db="EMBL/GenBank/DDBJ databases">
        <authorList>
            <person name="Chen Y."/>
            <person name="Shah S."/>
            <person name="Dougan E. K."/>
            <person name="Thang M."/>
            <person name="Chan C."/>
        </authorList>
    </citation>
    <scope>NUCLEOTIDE SEQUENCE [LARGE SCALE GENOMIC DNA]</scope>
</reference>
<feature type="compositionally biased region" description="Basic and acidic residues" evidence="1">
    <location>
        <begin position="64"/>
        <end position="73"/>
    </location>
</feature>
<dbReference type="InterPro" id="IPR027417">
    <property type="entry name" value="P-loop_NTPase"/>
</dbReference>
<protein>
    <submittedName>
        <fullName evidence="3">Zeta toxin domain-containing protein</fullName>
    </submittedName>
</protein>
<name>A0A9P1DUH5_9DINO</name>
<dbReference type="PANTHER" id="PTHR13308">
    <property type="entry name" value="NEDD4-BINDING PROTEIN 2-LIKE 1"/>
    <property type="match status" value="1"/>
</dbReference>
<comment type="caution">
    <text evidence="2">The sequence shown here is derived from an EMBL/GenBank/DDBJ whole genome shotgun (WGS) entry which is preliminary data.</text>
</comment>
<dbReference type="Pfam" id="PF13671">
    <property type="entry name" value="AAA_33"/>
    <property type="match status" value="1"/>
</dbReference>
<dbReference type="Gene3D" id="3.40.50.300">
    <property type="entry name" value="P-loop containing nucleotide triphosphate hydrolases"/>
    <property type="match status" value="1"/>
</dbReference>